<keyword evidence="2" id="KW-0175">Coiled coil</keyword>
<dbReference type="Gene3D" id="2.40.30.170">
    <property type="match status" value="1"/>
</dbReference>
<evidence type="ECO:0000313" key="5">
    <source>
        <dbReference type="Proteomes" id="UP001593940"/>
    </source>
</evidence>
<dbReference type="InterPro" id="IPR006143">
    <property type="entry name" value="RND_pump_MFP"/>
</dbReference>
<comment type="similarity">
    <text evidence="1">Belongs to the membrane fusion protein (MFP) (TC 8.A.1) family.</text>
</comment>
<feature type="coiled-coil region" evidence="2">
    <location>
        <begin position="146"/>
        <end position="182"/>
    </location>
</feature>
<feature type="domain" description="CusB-like beta-barrel" evidence="3">
    <location>
        <begin position="224"/>
        <end position="291"/>
    </location>
</feature>
<dbReference type="RefSeq" id="WP_246520461.1">
    <property type="nucleotide sequence ID" value="NZ_JAFBID010000030.1"/>
</dbReference>
<gene>
    <name evidence="4" type="ORF">ACETIH_15880</name>
</gene>
<evidence type="ECO:0000256" key="2">
    <source>
        <dbReference type="SAM" id="Coils"/>
    </source>
</evidence>
<dbReference type="EMBL" id="JBHOMY010000043">
    <property type="protein sequence ID" value="MFC1458154.1"/>
    <property type="molecule type" value="Genomic_DNA"/>
</dbReference>
<reference evidence="4 5" key="1">
    <citation type="submission" date="2024-09" db="EMBL/GenBank/DDBJ databases">
        <title>Nodulacao em especies de Leguminosae Basais da Amazonia e Caracterizacao dos Rizobios e Bacterias Associadas aos Nodulos.</title>
        <authorList>
            <person name="Jambeiro I.C.A."/>
            <person name="Lopes I.S."/>
            <person name="Aguiar E.R.G.R."/>
            <person name="Santos A.F.J."/>
            <person name="Dos Santos J.M.F."/>
            <person name="Gross E."/>
        </authorList>
    </citation>
    <scope>NUCLEOTIDE SEQUENCE [LARGE SCALE GENOMIC DNA]</scope>
    <source>
        <strain evidence="4 5">BRUESC1165</strain>
    </source>
</reference>
<dbReference type="Gene3D" id="2.40.420.20">
    <property type="match status" value="1"/>
</dbReference>
<organism evidence="4 5">
    <name type="scientific">Microvirga arabica</name>
    <dbReference type="NCBI Taxonomy" id="1128671"/>
    <lineage>
        <taxon>Bacteria</taxon>
        <taxon>Pseudomonadati</taxon>
        <taxon>Pseudomonadota</taxon>
        <taxon>Alphaproteobacteria</taxon>
        <taxon>Hyphomicrobiales</taxon>
        <taxon>Methylobacteriaceae</taxon>
        <taxon>Microvirga</taxon>
    </lineage>
</organism>
<dbReference type="SUPFAM" id="SSF111369">
    <property type="entry name" value="HlyD-like secretion proteins"/>
    <property type="match status" value="1"/>
</dbReference>
<evidence type="ECO:0000259" key="3">
    <source>
        <dbReference type="Pfam" id="PF25954"/>
    </source>
</evidence>
<keyword evidence="5" id="KW-1185">Reference proteome</keyword>
<evidence type="ECO:0000256" key="1">
    <source>
        <dbReference type="ARBA" id="ARBA00009477"/>
    </source>
</evidence>
<comment type="caution">
    <text evidence="4">The sequence shown here is derived from an EMBL/GenBank/DDBJ whole genome shotgun (WGS) entry which is preliminary data.</text>
</comment>
<dbReference type="InterPro" id="IPR058792">
    <property type="entry name" value="Beta-barrel_RND_2"/>
</dbReference>
<dbReference type="Proteomes" id="UP001593940">
    <property type="component" value="Unassembled WGS sequence"/>
</dbReference>
<dbReference type="PANTHER" id="PTHR30469:SF15">
    <property type="entry name" value="HLYD FAMILY OF SECRETION PROTEINS"/>
    <property type="match status" value="1"/>
</dbReference>
<dbReference type="Pfam" id="PF25954">
    <property type="entry name" value="Beta-barrel_RND_2"/>
    <property type="match status" value="1"/>
</dbReference>
<dbReference type="Gene3D" id="1.10.287.470">
    <property type="entry name" value="Helix hairpin bin"/>
    <property type="match status" value="1"/>
</dbReference>
<evidence type="ECO:0000313" key="4">
    <source>
        <dbReference type="EMBL" id="MFC1458154.1"/>
    </source>
</evidence>
<proteinExistence type="inferred from homology"/>
<dbReference type="NCBIfam" id="TIGR01730">
    <property type="entry name" value="RND_mfp"/>
    <property type="match status" value="1"/>
</dbReference>
<sequence length="377" mass="39845">MVFLPLAALAAQPQGAPAPAVSVTRTAEREITERAVVTGTLVPREEVLVAPELEGLRITEVLVEEGETVTKGQVLAHLATDLLETELARNTASFARAEAGVAQARSQIVQAEAAQVEAAQALERTRSLIKGGNTTEAQLEQRVSAARAAEGRLAAARDGLRIAEAERQSEEAQKREIQVRLARAAIKAPQAGIISRKNAKVGATATAAGDPLFRIIANGEIELEGEVTETQLVRLREGAPAQVSIDQGRTIEGLVRNISPEVDRATRLGKVRVALPRDPALRIGAFARGTIELARTTGVAVPLSTVIYSAKGAAVQIVVDERIETRQVRTGLSADGFIQVEGISTGDLVVTRAGSFLRDGDVVRPVLAESAQADGVR</sequence>
<dbReference type="PANTHER" id="PTHR30469">
    <property type="entry name" value="MULTIDRUG RESISTANCE PROTEIN MDTA"/>
    <property type="match status" value="1"/>
</dbReference>
<protein>
    <submittedName>
        <fullName evidence="4">Efflux RND transporter periplasmic adaptor subunit</fullName>
    </submittedName>
</protein>
<name>A0ABV6YA75_9HYPH</name>
<accession>A0ABV6YA75</accession>
<dbReference type="Gene3D" id="2.40.50.100">
    <property type="match status" value="1"/>
</dbReference>